<organism evidence="1 2">
    <name type="scientific">Syphacia muris</name>
    <dbReference type="NCBI Taxonomy" id="451379"/>
    <lineage>
        <taxon>Eukaryota</taxon>
        <taxon>Metazoa</taxon>
        <taxon>Ecdysozoa</taxon>
        <taxon>Nematoda</taxon>
        <taxon>Chromadorea</taxon>
        <taxon>Rhabditida</taxon>
        <taxon>Spirurina</taxon>
        <taxon>Oxyuridomorpha</taxon>
        <taxon>Oxyuroidea</taxon>
        <taxon>Oxyuridae</taxon>
        <taxon>Syphacia</taxon>
    </lineage>
</organism>
<dbReference type="WBParaSite" id="SMUV_0000386901-mRNA-1">
    <property type="protein sequence ID" value="SMUV_0000386901-mRNA-1"/>
    <property type="gene ID" value="SMUV_0000386901"/>
</dbReference>
<sequence length="67" mass="7832">MIDDSQLEKLRFRINKERQNNVVDVRAAQKKVQLNIATREIVLAHNILGSPEEMLWKRETTEEGQAE</sequence>
<evidence type="ECO:0000313" key="2">
    <source>
        <dbReference type="WBParaSite" id="SMUV_0000386901-mRNA-1"/>
    </source>
</evidence>
<dbReference type="Proteomes" id="UP000046393">
    <property type="component" value="Unplaced"/>
</dbReference>
<reference evidence="2" key="1">
    <citation type="submission" date="2017-02" db="UniProtKB">
        <authorList>
            <consortium name="WormBaseParasite"/>
        </authorList>
    </citation>
    <scope>IDENTIFICATION</scope>
</reference>
<accession>A0A0N5AHL3</accession>
<name>A0A0N5AHL3_9BILA</name>
<proteinExistence type="predicted"/>
<protein>
    <submittedName>
        <fullName evidence="2">Uncharacterized protein</fullName>
    </submittedName>
</protein>
<dbReference type="AlphaFoldDB" id="A0A0N5AHL3"/>
<evidence type="ECO:0000313" key="1">
    <source>
        <dbReference type="Proteomes" id="UP000046393"/>
    </source>
</evidence>
<keyword evidence="1" id="KW-1185">Reference proteome</keyword>